<keyword evidence="3 8" id="KW-0489">Methyltransferase</keyword>
<dbReference type="GO" id="GO:0005829">
    <property type="term" value="C:cytosol"/>
    <property type="evidence" value="ECO:0007669"/>
    <property type="project" value="TreeGrafter"/>
</dbReference>
<evidence type="ECO:0000256" key="6">
    <source>
        <dbReference type="ARBA" id="ARBA00022884"/>
    </source>
</evidence>
<gene>
    <name evidence="8" type="ORF">MNBD_ACTINO02-1737</name>
</gene>
<evidence type="ECO:0000256" key="5">
    <source>
        <dbReference type="ARBA" id="ARBA00022691"/>
    </source>
</evidence>
<dbReference type="SMART" id="SM00650">
    <property type="entry name" value="rADc"/>
    <property type="match status" value="1"/>
</dbReference>
<dbReference type="PANTHER" id="PTHR11727:SF7">
    <property type="entry name" value="DIMETHYLADENOSINE TRANSFERASE-RELATED"/>
    <property type="match status" value="1"/>
</dbReference>
<keyword evidence="4 8" id="KW-0808">Transferase</keyword>
<keyword evidence="2" id="KW-0698">rRNA processing</keyword>
<dbReference type="InterPro" id="IPR001737">
    <property type="entry name" value="KsgA/Erm"/>
</dbReference>
<dbReference type="NCBIfam" id="TIGR00755">
    <property type="entry name" value="ksgA"/>
    <property type="match status" value="1"/>
</dbReference>
<dbReference type="InterPro" id="IPR011530">
    <property type="entry name" value="rRNA_adenine_dimethylase"/>
</dbReference>
<evidence type="ECO:0000313" key="8">
    <source>
        <dbReference type="EMBL" id="VAW08794.1"/>
    </source>
</evidence>
<keyword evidence="1" id="KW-0963">Cytoplasm</keyword>
<dbReference type="InterPro" id="IPR020598">
    <property type="entry name" value="rRNA_Ade_methylase_Trfase_N"/>
</dbReference>
<sequence length="272" mass="28971">MSVQGRGAIRRLLADHDLRPQKRFGQNFLADPNIVDRIVRFSGVAADSKVVEVGAGTGTLTATLAATGATVVAYEIDRSLESLLQETLGSLANVEVRFTDIQKVDLNIELEGEGWILVANLPYNVGTPILLDALRGVPGIGAFIVMVQREVADRLVAEPGSKVYGLPSVVARLWGEPSFGFEVSPSVFIPPPDVDSAVVRIDRIVASPFAVRAAELAASAFGQRRKMIRKSLGGAVVDVQTLLEAAGVDGTRRAETLSAADYVHLAETEVAQ</sequence>
<evidence type="ECO:0000256" key="1">
    <source>
        <dbReference type="ARBA" id="ARBA00022490"/>
    </source>
</evidence>
<dbReference type="HAMAP" id="MF_00607">
    <property type="entry name" value="16SrRNA_methyltr_A"/>
    <property type="match status" value="1"/>
</dbReference>
<keyword evidence="6" id="KW-0694">RNA-binding</keyword>
<dbReference type="Gene3D" id="3.40.50.150">
    <property type="entry name" value="Vaccinia Virus protein VP39"/>
    <property type="match status" value="1"/>
</dbReference>
<evidence type="ECO:0000259" key="7">
    <source>
        <dbReference type="SMART" id="SM00650"/>
    </source>
</evidence>
<dbReference type="InterPro" id="IPR029063">
    <property type="entry name" value="SAM-dependent_MTases_sf"/>
</dbReference>
<dbReference type="PROSITE" id="PS51689">
    <property type="entry name" value="SAM_RNA_A_N6_MT"/>
    <property type="match status" value="1"/>
</dbReference>
<keyword evidence="5" id="KW-0949">S-adenosyl-L-methionine</keyword>
<evidence type="ECO:0000256" key="3">
    <source>
        <dbReference type="ARBA" id="ARBA00022603"/>
    </source>
</evidence>
<proteinExistence type="inferred from homology"/>
<dbReference type="PANTHER" id="PTHR11727">
    <property type="entry name" value="DIMETHYLADENOSINE TRANSFERASE"/>
    <property type="match status" value="1"/>
</dbReference>
<dbReference type="EC" id="2.1.1.182" evidence="8"/>
<dbReference type="PROSITE" id="PS01131">
    <property type="entry name" value="RRNA_A_DIMETH"/>
    <property type="match status" value="1"/>
</dbReference>
<dbReference type="InterPro" id="IPR023165">
    <property type="entry name" value="rRNA_Ade_diMease-like_C"/>
</dbReference>
<dbReference type="FunFam" id="3.40.50.150:FF:000023">
    <property type="entry name" value="Ribosomal RNA small subunit methyltransferase A"/>
    <property type="match status" value="1"/>
</dbReference>
<name>A0A3B0TJI5_9ZZZZ</name>
<accession>A0A3B0TJI5</accession>
<dbReference type="AlphaFoldDB" id="A0A3B0TJI5"/>
<organism evidence="8">
    <name type="scientific">hydrothermal vent metagenome</name>
    <dbReference type="NCBI Taxonomy" id="652676"/>
    <lineage>
        <taxon>unclassified sequences</taxon>
        <taxon>metagenomes</taxon>
        <taxon>ecological metagenomes</taxon>
    </lineage>
</organism>
<evidence type="ECO:0000256" key="2">
    <source>
        <dbReference type="ARBA" id="ARBA00022552"/>
    </source>
</evidence>
<dbReference type="Pfam" id="PF00398">
    <property type="entry name" value="RrnaAD"/>
    <property type="match status" value="1"/>
</dbReference>
<dbReference type="GO" id="GO:0052908">
    <property type="term" value="F:16S rRNA (adenine(1518)-N(6)/adenine(1519)-N(6))-dimethyltransferase activity"/>
    <property type="evidence" value="ECO:0007669"/>
    <property type="project" value="UniProtKB-EC"/>
</dbReference>
<dbReference type="InterPro" id="IPR020596">
    <property type="entry name" value="rRNA_Ade_Mease_Trfase_CS"/>
</dbReference>
<feature type="domain" description="Ribosomal RNA adenine methylase transferase N-terminal" evidence="7">
    <location>
        <begin position="34"/>
        <end position="205"/>
    </location>
</feature>
<dbReference type="Gene3D" id="1.10.8.100">
    <property type="entry name" value="Ribosomal RNA adenine dimethylase-like, domain 2"/>
    <property type="match status" value="1"/>
</dbReference>
<dbReference type="EMBL" id="UOEK01000494">
    <property type="protein sequence ID" value="VAW08794.1"/>
    <property type="molecule type" value="Genomic_DNA"/>
</dbReference>
<reference evidence="8" key="1">
    <citation type="submission" date="2018-06" db="EMBL/GenBank/DDBJ databases">
        <authorList>
            <person name="Zhirakovskaya E."/>
        </authorList>
    </citation>
    <scope>NUCLEOTIDE SEQUENCE</scope>
</reference>
<dbReference type="SUPFAM" id="SSF53335">
    <property type="entry name" value="S-adenosyl-L-methionine-dependent methyltransferases"/>
    <property type="match status" value="1"/>
</dbReference>
<dbReference type="GO" id="GO:0003723">
    <property type="term" value="F:RNA binding"/>
    <property type="evidence" value="ECO:0007669"/>
    <property type="project" value="UniProtKB-KW"/>
</dbReference>
<evidence type="ECO:0000256" key="4">
    <source>
        <dbReference type="ARBA" id="ARBA00022679"/>
    </source>
</evidence>
<protein>
    <submittedName>
        <fullName evidence="8">SSU rRNA (Adenine(1518)-N(6)/adenine(1519)-N(6))-dimethyltransferase</fullName>
        <ecNumber evidence="8">2.1.1.182</ecNumber>
    </submittedName>
</protein>